<evidence type="ECO:0000313" key="9">
    <source>
        <dbReference type="Proteomes" id="UP001472677"/>
    </source>
</evidence>
<comment type="caution">
    <text evidence="8">The sequence shown here is derived from an EMBL/GenBank/DDBJ whole genome shotgun (WGS) entry which is preliminary data.</text>
</comment>
<evidence type="ECO:0000256" key="6">
    <source>
        <dbReference type="PROSITE-ProRule" id="PRU00176"/>
    </source>
</evidence>
<evidence type="ECO:0000256" key="5">
    <source>
        <dbReference type="ARBA" id="ARBA00023242"/>
    </source>
</evidence>
<evidence type="ECO:0000259" key="7">
    <source>
        <dbReference type="PROSITE" id="PS50102"/>
    </source>
</evidence>
<dbReference type="InterPro" id="IPR012677">
    <property type="entry name" value="Nucleotide-bd_a/b_plait_sf"/>
</dbReference>
<dbReference type="Gene3D" id="3.30.70.330">
    <property type="match status" value="1"/>
</dbReference>
<keyword evidence="5" id="KW-0539">Nucleus</keyword>
<dbReference type="SUPFAM" id="SSF54928">
    <property type="entry name" value="RNA-binding domain, RBD"/>
    <property type="match status" value="1"/>
</dbReference>
<dbReference type="InterPro" id="IPR051106">
    <property type="entry name" value="RNA-bind/splicing_reg"/>
</dbReference>
<evidence type="ECO:0000256" key="4">
    <source>
        <dbReference type="ARBA" id="ARBA00023187"/>
    </source>
</evidence>
<dbReference type="InterPro" id="IPR000504">
    <property type="entry name" value="RRM_dom"/>
</dbReference>
<dbReference type="Proteomes" id="UP001472677">
    <property type="component" value="Unassembled WGS sequence"/>
</dbReference>
<evidence type="ECO:0000256" key="3">
    <source>
        <dbReference type="ARBA" id="ARBA00022884"/>
    </source>
</evidence>
<keyword evidence="3 6" id="KW-0694">RNA-binding</keyword>
<dbReference type="SMART" id="SM00360">
    <property type="entry name" value="RRM"/>
    <property type="match status" value="1"/>
</dbReference>
<evidence type="ECO:0000256" key="2">
    <source>
        <dbReference type="ARBA" id="ARBA00022664"/>
    </source>
</evidence>
<accession>A0ABR2CZA0</accession>
<keyword evidence="2" id="KW-0507">mRNA processing</keyword>
<proteinExistence type="predicted"/>
<reference evidence="8 9" key="1">
    <citation type="journal article" date="2024" name="G3 (Bethesda)">
        <title>Genome assembly of Hibiscus sabdariffa L. provides insights into metabolisms of medicinal natural products.</title>
        <authorList>
            <person name="Kim T."/>
        </authorList>
    </citation>
    <scope>NUCLEOTIDE SEQUENCE [LARGE SCALE GENOMIC DNA]</scope>
    <source>
        <strain evidence="8">TK-2024</strain>
        <tissue evidence="8">Old leaves</tissue>
    </source>
</reference>
<dbReference type="PANTHER" id="PTHR48028">
    <property type="entry name" value="GLYCINE-RICH RNA-BINDING PROTEIN RZ1A"/>
    <property type="match status" value="1"/>
</dbReference>
<dbReference type="PROSITE" id="PS50102">
    <property type="entry name" value="RRM"/>
    <property type="match status" value="1"/>
</dbReference>
<protein>
    <recommendedName>
        <fullName evidence="7">RRM domain-containing protein</fullName>
    </recommendedName>
</protein>
<evidence type="ECO:0000313" key="8">
    <source>
        <dbReference type="EMBL" id="KAK8526155.1"/>
    </source>
</evidence>
<evidence type="ECO:0000256" key="1">
    <source>
        <dbReference type="ARBA" id="ARBA00004123"/>
    </source>
</evidence>
<comment type="subcellular location">
    <subcellularLocation>
        <location evidence="1">Nucleus</location>
    </subcellularLocation>
</comment>
<feature type="domain" description="RRM" evidence="7">
    <location>
        <begin position="30"/>
        <end position="110"/>
    </location>
</feature>
<keyword evidence="4" id="KW-0508">mRNA splicing</keyword>
<organism evidence="8 9">
    <name type="scientific">Hibiscus sabdariffa</name>
    <name type="common">roselle</name>
    <dbReference type="NCBI Taxonomy" id="183260"/>
    <lineage>
        <taxon>Eukaryota</taxon>
        <taxon>Viridiplantae</taxon>
        <taxon>Streptophyta</taxon>
        <taxon>Embryophyta</taxon>
        <taxon>Tracheophyta</taxon>
        <taxon>Spermatophyta</taxon>
        <taxon>Magnoliopsida</taxon>
        <taxon>eudicotyledons</taxon>
        <taxon>Gunneridae</taxon>
        <taxon>Pentapetalae</taxon>
        <taxon>rosids</taxon>
        <taxon>malvids</taxon>
        <taxon>Malvales</taxon>
        <taxon>Malvaceae</taxon>
        <taxon>Malvoideae</taxon>
        <taxon>Hibiscus</taxon>
    </lineage>
</organism>
<dbReference type="PANTHER" id="PTHR48028:SF4">
    <property type="entry name" value="SC35-LIKE SPLICING FACTOR"/>
    <property type="match status" value="1"/>
</dbReference>
<dbReference type="EMBL" id="JBBPBM010000039">
    <property type="protein sequence ID" value="KAK8526155.1"/>
    <property type="molecule type" value="Genomic_DNA"/>
</dbReference>
<dbReference type="CDD" id="cd00590">
    <property type="entry name" value="RRM_SF"/>
    <property type="match status" value="1"/>
</dbReference>
<sequence>MAVPHRRSDTRENSSTIGVRTTVHHTRIGVPVFVNFVSKRIHSSTLREAFAGYGTVLDIYIAYNNPSRFNKKYTFAFVRFSSREEAAKAVELGNMRKMDGFTIKVFWARSQQMIRRGTIVNANSNRLTNSKSEFYKFTNGRSYREVLLAKGITRQQTSIEQEFIDVDATNSNKEPVVKPKFEPFHFSLP</sequence>
<gene>
    <name evidence="8" type="ORF">V6N12_020636</name>
</gene>
<dbReference type="InterPro" id="IPR035979">
    <property type="entry name" value="RBD_domain_sf"/>
</dbReference>
<keyword evidence="9" id="KW-1185">Reference proteome</keyword>
<name>A0ABR2CZA0_9ROSI</name>
<dbReference type="Pfam" id="PF00076">
    <property type="entry name" value="RRM_1"/>
    <property type="match status" value="1"/>
</dbReference>